<dbReference type="EMBL" id="JADFTS010000007">
    <property type="protein sequence ID" value="KAF9596786.1"/>
    <property type="molecule type" value="Genomic_DNA"/>
</dbReference>
<dbReference type="Proteomes" id="UP000631114">
    <property type="component" value="Unassembled WGS sequence"/>
</dbReference>
<proteinExistence type="predicted"/>
<evidence type="ECO:0000313" key="1">
    <source>
        <dbReference type="EMBL" id="KAF9596786.1"/>
    </source>
</evidence>
<dbReference type="OrthoDB" id="1931061at2759"/>
<comment type="caution">
    <text evidence="1">The sequence shown here is derived from an EMBL/GenBank/DDBJ whole genome shotgun (WGS) entry which is preliminary data.</text>
</comment>
<protein>
    <recommendedName>
        <fullName evidence="3">Replication factor A C-terminal domain-containing protein</fullName>
    </recommendedName>
</protein>
<gene>
    <name evidence="1" type="ORF">IFM89_013333</name>
</gene>
<dbReference type="Gene3D" id="2.40.50.140">
    <property type="entry name" value="Nucleic acid-binding proteins"/>
    <property type="match status" value="1"/>
</dbReference>
<keyword evidence="2" id="KW-1185">Reference proteome</keyword>
<sequence length="127" mass="14731">MRITLWENGVDLVDKDIINSTVDQPVVPVTSLIVDIYNGVYYLNSRRATKIYYNLEIPELKHLMNSRSHETITVPTVMTCKASVWEVIHDYELSCPKAGCRKKNVLEKDDRYWCNSCSEFIPSPFTR</sequence>
<organism evidence="1 2">
    <name type="scientific">Coptis chinensis</name>
    <dbReference type="NCBI Taxonomy" id="261450"/>
    <lineage>
        <taxon>Eukaryota</taxon>
        <taxon>Viridiplantae</taxon>
        <taxon>Streptophyta</taxon>
        <taxon>Embryophyta</taxon>
        <taxon>Tracheophyta</taxon>
        <taxon>Spermatophyta</taxon>
        <taxon>Magnoliopsida</taxon>
        <taxon>Ranunculales</taxon>
        <taxon>Ranunculaceae</taxon>
        <taxon>Coptidoideae</taxon>
        <taxon>Coptis</taxon>
    </lineage>
</organism>
<dbReference type="AlphaFoldDB" id="A0A835LRE9"/>
<name>A0A835LRE9_9MAGN</name>
<accession>A0A835LRE9</accession>
<evidence type="ECO:0008006" key="3">
    <source>
        <dbReference type="Google" id="ProtNLM"/>
    </source>
</evidence>
<dbReference type="InterPro" id="IPR012340">
    <property type="entry name" value="NA-bd_OB-fold"/>
</dbReference>
<reference evidence="1 2" key="1">
    <citation type="submission" date="2020-10" db="EMBL/GenBank/DDBJ databases">
        <title>The Coptis chinensis genome and diversification of protoberbering-type alkaloids.</title>
        <authorList>
            <person name="Wang B."/>
            <person name="Shu S."/>
            <person name="Song C."/>
            <person name="Liu Y."/>
        </authorList>
    </citation>
    <scope>NUCLEOTIDE SEQUENCE [LARGE SCALE GENOMIC DNA]</scope>
    <source>
        <strain evidence="1">HL-2020</strain>
        <tissue evidence="1">Leaf</tissue>
    </source>
</reference>
<dbReference type="SUPFAM" id="SSF50249">
    <property type="entry name" value="Nucleic acid-binding proteins"/>
    <property type="match status" value="2"/>
</dbReference>
<evidence type="ECO:0000313" key="2">
    <source>
        <dbReference type="Proteomes" id="UP000631114"/>
    </source>
</evidence>